<sequence length="217" mass="22935">MDFWGTVLVLFRRWYITGTAFALAIAGMALAYVSIPTEYVSGATLIITKPTSPAEGNPLLDFDKGLNLTASILVAALQTPESLAELGVSPDEDPTFTINNGSPNPELLVQTPFLFITGTSTRPAEATAMVRRVADKVVRELVRQQQLVKAPRASYLTISVIAPPSAPLPEKAGKSRAAVITLAVGGIAGVFAGFAAESLAVARRTRRLRKVDVASAA</sequence>
<dbReference type="RefSeq" id="WP_170201242.1">
    <property type="nucleotide sequence ID" value="NZ_RJKE01000001.1"/>
</dbReference>
<keyword evidence="1" id="KW-0472">Membrane</keyword>
<evidence type="ECO:0008006" key="4">
    <source>
        <dbReference type="Google" id="ProtNLM"/>
    </source>
</evidence>
<gene>
    <name evidence="2" type="ORF">EDD29_0222</name>
</gene>
<protein>
    <recommendedName>
        <fullName evidence="4">Capsular polysaccharide biosynthesis protein</fullName>
    </recommendedName>
</protein>
<dbReference type="EMBL" id="RJKE01000001">
    <property type="protein sequence ID" value="ROO82739.1"/>
    <property type="molecule type" value="Genomic_DNA"/>
</dbReference>
<dbReference type="Proteomes" id="UP000272400">
    <property type="component" value="Unassembled WGS sequence"/>
</dbReference>
<evidence type="ECO:0000313" key="3">
    <source>
        <dbReference type="Proteomes" id="UP000272400"/>
    </source>
</evidence>
<keyword evidence="3" id="KW-1185">Reference proteome</keyword>
<comment type="caution">
    <text evidence="2">The sequence shown here is derived from an EMBL/GenBank/DDBJ whole genome shotgun (WGS) entry which is preliminary data.</text>
</comment>
<accession>A0A3N1CN47</accession>
<evidence type="ECO:0000313" key="2">
    <source>
        <dbReference type="EMBL" id="ROO82739.1"/>
    </source>
</evidence>
<reference evidence="2 3" key="1">
    <citation type="submission" date="2018-11" db="EMBL/GenBank/DDBJ databases">
        <title>Sequencing the genomes of 1000 actinobacteria strains.</title>
        <authorList>
            <person name="Klenk H.-P."/>
        </authorList>
    </citation>
    <scope>NUCLEOTIDE SEQUENCE [LARGE SCALE GENOMIC DNA]</scope>
    <source>
        <strain evidence="2 3">DSM 44254</strain>
    </source>
</reference>
<keyword evidence="1" id="KW-1133">Transmembrane helix</keyword>
<feature type="transmembrane region" description="Helical" evidence="1">
    <location>
        <begin position="177"/>
        <end position="200"/>
    </location>
</feature>
<keyword evidence="1" id="KW-0812">Transmembrane</keyword>
<evidence type="ECO:0000256" key="1">
    <source>
        <dbReference type="SAM" id="Phobius"/>
    </source>
</evidence>
<name>A0A3N1CN47_9ACTN</name>
<feature type="transmembrane region" description="Helical" evidence="1">
    <location>
        <begin position="14"/>
        <end position="35"/>
    </location>
</feature>
<dbReference type="AlphaFoldDB" id="A0A3N1CN47"/>
<proteinExistence type="predicted"/>
<organism evidence="2 3">
    <name type="scientific">Actinocorallia herbida</name>
    <dbReference type="NCBI Taxonomy" id="58109"/>
    <lineage>
        <taxon>Bacteria</taxon>
        <taxon>Bacillati</taxon>
        <taxon>Actinomycetota</taxon>
        <taxon>Actinomycetes</taxon>
        <taxon>Streptosporangiales</taxon>
        <taxon>Thermomonosporaceae</taxon>
        <taxon>Actinocorallia</taxon>
    </lineage>
</organism>